<name>A0A5C7AR88_9BACT</name>
<dbReference type="Gene3D" id="3.40.50.300">
    <property type="entry name" value="P-loop containing nucleotide triphosphate hydrolases"/>
    <property type="match status" value="1"/>
</dbReference>
<keyword evidence="2" id="KW-0547">Nucleotide-binding</keyword>
<proteinExistence type="predicted"/>
<protein>
    <submittedName>
        <fullName evidence="5">ABC transporter ATP-binding protein</fullName>
    </submittedName>
</protein>
<organism evidence="5 6">
    <name type="scientific">Algoriphagus aquimarinus</name>
    <dbReference type="NCBI Taxonomy" id="237018"/>
    <lineage>
        <taxon>Bacteria</taxon>
        <taxon>Pseudomonadati</taxon>
        <taxon>Bacteroidota</taxon>
        <taxon>Cytophagia</taxon>
        <taxon>Cytophagales</taxon>
        <taxon>Cyclobacteriaceae</taxon>
        <taxon>Algoriphagus</taxon>
    </lineage>
</organism>
<evidence type="ECO:0000313" key="5">
    <source>
        <dbReference type="EMBL" id="TXE11160.1"/>
    </source>
</evidence>
<sequence>MRVKTKNVQLLEKQDNRENHVQLLEKQDNCIHHMLEIQHFKKTYPTGFQMEIDSLHLSKGIHLIKGENGSGKSTLLKAIAGIHDFEGEIMLDGVSLKKDPIPFRKLVNYSEAEPLFPDFLSLDELIAFVSKTKGADDLQIDSMKEILGIGDYSKNTISTYSSGMLKKAGLILAFLGKPSLIILDEPYTTIDVGSQKRLTELVKREMERGVSFLLTSHIADFEEFFAYDSVLTIADGNLIQSHE</sequence>
<evidence type="ECO:0000256" key="1">
    <source>
        <dbReference type="ARBA" id="ARBA00022448"/>
    </source>
</evidence>
<dbReference type="InterPro" id="IPR003593">
    <property type="entry name" value="AAA+_ATPase"/>
</dbReference>
<dbReference type="SMART" id="SM00382">
    <property type="entry name" value="AAA"/>
    <property type="match status" value="1"/>
</dbReference>
<feature type="domain" description="ABC transporter" evidence="4">
    <location>
        <begin position="35"/>
        <end position="243"/>
    </location>
</feature>
<dbReference type="OrthoDB" id="9801987at2"/>
<dbReference type="Proteomes" id="UP000321935">
    <property type="component" value="Unassembled WGS sequence"/>
</dbReference>
<dbReference type="GO" id="GO:0005524">
    <property type="term" value="F:ATP binding"/>
    <property type="evidence" value="ECO:0007669"/>
    <property type="project" value="UniProtKB-KW"/>
</dbReference>
<dbReference type="PANTHER" id="PTHR42939">
    <property type="entry name" value="ABC TRANSPORTER ATP-BINDING PROTEIN ALBC-RELATED"/>
    <property type="match status" value="1"/>
</dbReference>
<dbReference type="PROSITE" id="PS00211">
    <property type="entry name" value="ABC_TRANSPORTER_1"/>
    <property type="match status" value="1"/>
</dbReference>
<gene>
    <name evidence="5" type="ORF">ESV85_11460</name>
</gene>
<accession>A0A5C7AR88</accession>
<dbReference type="GO" id="GO:0016887">
    <property type="term" value="F:ATP hydrolysis activity"/>
    <property type="evidence" value="ECO:0007669"/>
    <property type="project" value="InterPro"/>
</dbReference>
<dbReference type="Pfam" id="PF00005">
    <property type="entry name" value="ABC_tran"/>
    <property type="match status" value="1"/>
</dbReference>
<dbReference type="InterPro" id="IPR003439">
    <property type="entry name" value="ABC_transporter-like_ATP-bd"/>
</dbReference>
<dbReference type="InterPro" id="IPR017871">
    <property type="entry name" value="ABC_transporter-like_CS"/>
</dbReference>
<dbReference type="InterPro" id="IPR051782">
    <property type="entry name" value="ABC_Transporter_VariousFunc"/>
</dbReference>
<keyword evidence="1" id="KW-0813">Transport</keyword>
<evidence type="ECO:0000256" key="3">
    <source>
        <dbReference type="ARBA" id="ARBA00022840"/>
    </source>
</evidence>
<dbReference type="SUPFAM" id="SSF52540">
    <property type="entry name" value="P-loop containing nucleoside triphosphate hydrolases"/>
    <property type="match status" value="1"/>
</dbReference>
<dbReference type="PROSITE" id="PS50893">
    <property type="entry name" value="ABC_TRANSPORTER_2"/>
    <property type="match status" value="1"/>
</dbReference>
<dbReference type="AlphaFoldDB" id="A0A5C7AR88"/>
<evidence type="ECO:0000259" key="4">
    <source>
        <dbReference type="PROSITE" id="PS50893"/>
    </source>
</evidence>
<evidence type="ECO:0000256" key="2">
    <source>
        <dbReference type="ARBA" id="ARBA00022741"/>
    </source>
</evidence>
<dbReference type="EMBL" id="VORW01000006">
    <property type="protein sequence ID" value="TXE11160.1"/>
    <property type="molecule type" value="Genomic_DNA"/>
</dbReference>
<evidence type="ECO:0000313" key="6">
    <source>
        <dbReference type="Proteomes" id="UP000321935"/>
    </source>
</evidence>
<dbReference type="PANTHER" id="PTHR42939:SF1">
    <property type="entry name" value="ABC TRANSPORTER ATP-BINDING PROTEIN ALBC-RELATED"/>
    <property type="match status" value="1"/>
</dbReference>
<dbReference type="InterPro" id="IPR027417">
    <property type="entry name" value="P-loop_NTPase"/>
</dbReference>
<keyword evidence="3 5" id="KW-0067">ATP-binding</keyword>
<dbReference type="RefSeq" id="WP_146917706.1">
    <property type="nucleotide sequence ID" value="NZ_VORW01000006.1"/>
</dbReference>
<comment type="caution">
    <text evidence="5">The sequence shown here is derived from an EMBL/GenBank/DDBJ whole genome shotgun (WGS) entry which is preliminary data.</text>
</comment>
<reference evidence="5 6" key="1">
    <citation type="submission" date="2019-08" db="EMBL/GenBank/DDBJ databases">
        <title>Genomes sequence of Algoriphagus aquimarinus ACAM450.</title>
        <authorList>
            <person name="Bowman J.P."/>
        </authorList>
    </citation>
    <scope>NUCLEOTIDE SEQUENCE [LARGE SCALE GENOMIC DNA]</scope>
    <source>
        <strain evidence="5 6">ACAM 450</strain>
    </source>
</reference>